<reference evidence="2" key="1">
    <citation type="submission" date="2021-01" db="EMBL/GenBank/DDBJ databases">
        <title>Genome public.</title>
        <authorList>
            <person name="Liu C."/>
            <person name="Sun Q."/>
        </authorList>
    </citation>
    <scope>NUCLEOTIDE SEQUENCE [LARGE SCALE GENOMIC DNA]</scope>
    <source>
        <strain evidence="2">YIM B02567</strain>
    </source>
</reference>
<keyword evidence="2" id="KW-1185">Reference proteome</keyword>
<accession>A0ABS1FS61</accession>
<evidence type="ECO:0000313" key="1">
    <source>
        <dbReference type="EMBL" id="MBK1895262.1"/>
    </source>
</evidence>
<gene>
    <name evidence="1" type="ORF">JHL15_05760</name>
</gene>
<name>A0ABS1FS61_9FLAO</name>
<organism evidence="1 2">
    <name type="scientific">Chryseobacterium paridis</name>
    <dbReference type="NCBI Taxonomy" id="2800328"/>
    <lineage>
        <taxon>Bacteria</taxon>
        <taxon>Pseudomonadati</taxon>
        <taxon>Bacteroidota</taxon>
        <taxon>Flavobacteriia</taxon>
        <taxon>Flavobacteriales</taxon>
        <taxon>Weeksellaceae</taxon>
        <taxon>Chryseobacterium group</taxon>
        <taxon>Chryseobacterium</taxon>
    </lineage>
</organism>
<dbReference type="RefSeq" id="WP_200244113.1">
    <property type="nucleotide sequence ID" value="NZ_JAENHK010000005.1"/>
</dbReference>
<evidence type="ECO:0000313" key="2">
    <source>
        <dbReference type="Proteomes" id="UP000628669"/>
    </source>
</evidence>
<protein>
    <submittedName>
        <fullName evidence="1">Uncharacterized protein</fullName>
    </submittedName>
</protein>
<dbReference type="Proteomes" id="UP000628669">
    <property type="component" value="Unassembled WGS sequence"/>
</dbReference>
<proteinExistence type="predicted"/>
<sequence>MSLISLLIIEKGYKEMYPFYSWKLFTVPSGGEATEDQYRLYGIIGQDTIRILNTPARSYEASYKAVIVGTYGKKIDENDDRETNKAKLLIFAKDTEPKYKEFLLYKETYRPKEIGEAKMNINKKLIIKL</sequence>
<dbReference type="EMBL" id="JAENHK010000005">
    <property type="protein sequence ID" value="MBK1895262.1"/>
    <property type="molecule type" value="Genomic_DNA"/>
</dbReference>
<comment type="caution">
    <text evidence="1">The sequence shown here is derived from an EMBL/GenBank/DDBJ whole genome shotgun (WGS) entry which is preliminary data.</text>
</comment>